<comment type="caution">
    <text evidence="1">The sequence shown here is derived from an EMBL/GenBank/DDBJ whole genome shotgun (WGS) entry which is preliminary data.</text>
</comment>
<gene>
    <name evidence="1" type="ORF">A3Q56_02689</name>
</gene>
<reference evidence="1 2" key="1">
    <citation type="submission" date="2016-04" db="EMBL/GenBank/DDBJ databases">
        <title>The genome of Intoshia linei affirms orthonectids as highly simplified spiralians.</title>
        <authorList>
            <person name="Mikhailov K.V."/>
            <person name="Slusarev G.S."/>
            <person name="Nikitin M.A."/>
            <person name="Logacheva M.D."/>
            <person name="Penin A."/>
            <person name="Aleoshin V."/>
            <person name="Panchin Y.V."/>
        </authorList>
    </citation>
    <scope>NUCLEOTIDE SEQUENCE [LARGE SCALE GENOMIC DNA]</scope>
    <source>
        <strain evidence="1">Intl2013</strain>
        <tissue evidence="1">Whole animal</tissue>
    </source>
</reference>
<dbReference type="Proteomes" id="UP000078046">
    <property type="component" value="Unassembled WGS sequence"/>
</dbReference>
<organism evidence="1 2">
    <name type="scientific">Intoshia linei</name>
    <dbReference type="NCBI Taxonomy" id="1819745"/>
    <lineage>
        <taxon>Eukaryota</taxon>
        <taxon>Metazoa</taxon>
        <taxon>Spiralia</taxon>
        <taxon>Lophotrochozoa</taxon>
        <taxon>Mesozoa</taxon>
        <taxon>Orthonectida</taxon>
        <taxon>Rhopaluridae</taxon>
        <taxon>Intoshia</taxon>
    </lineage>
</organism>
<sequence length="242" mass="28360">MQVSIIIINYLGKPKIVFSTYESLSYKTCIEIYDENGNSKLITLWGKSYAKLSEFWMCKQTDCNISNKLREYIDKISLIEIPHEKFVESIKKTYNLKEIKMMLSRQEVDKFGLTFVNLTGFDIDVETPNFIKIKCSMCKYEVINGHCSLSCNMEDNRDTVKTFMLPISISDETGSFTNGVFLSDYIMLNILKCQAKDFEGLKNTIKTKIKWKYLFERCKLYFKIIQTQNQVKLKVLEFELDE</sequence>
<evidence type="ECO:0000313" key="1">
    <source>
        <dbReference type="EMBL" id="OAF69519.1"/>
    </source>
</evidence>
<accession>A0A177B5G2</accession>
<protein>
    <submittedName>
        <fullName evidence="1">Meiosis-specific with OB domain-containing protein</fullName>
    </submittedName>
</protein>
<name>A0A177B5G2_9BILA</name>
<dbReference type="OrthoDB" id="9937820at2759"/>
<evidence type="ECO:0000313" key="2">
    <source>
        <dbReference type="Proteomes" id="UP000078046"/>
    </source>
</evidence>
<dbReference type="EMBL" id="LWCA01000269">
    <property type="protein sequence ID" value="OAF69519.1"/>
    <property type="molecule type" value="Genomic_DNA"/>
</dbReference>
<dbReference type="AlphaFoldDB" id="A0A177B5G2"/>
<keyword evidence="2" id="KW-1185">Reference proteome</keyword>
<proteinExistence type="predicted"/>